<evidence type="ECO:0000313" key="4">
    <source>
        <dbReference type="Proteomes" id="UP001530400"/>
    </source>
</evidence>
<name>A0ABD3NDP8_9STRA</name>
<dbReference type="Gene3D" id="1.10.510.10">
    <property type="entry name" value="Transferase(Phosphotransferase) domain 1"/>
    <property type="match status" value="1"/>
</dbReference>
<dbReference type="SUPFAM" id="SSF56112">
    <property type="entry name" value="Protein kinase-like (PK-like)"/>
    <property type="match status" value="1"/>
</dbReference>
<dbReference type="InterPro" id="IPR051681">
    <property type="entry name" value="Ser/Thr_Kinases-Pseudokinases"/>
</dbReference>
<proteinExistence type="predicted"/>
<dbReference type="Pfam" id="PF00069">
    <property type="entry name" value="Pkinase"/>
    <property type="match status" value="1"/>
</dbReference>
<dbReference type="Gene3D" id="3.30.200.20">
    <property type="entry name" value="Phosphorylase Kinase, domain 1"/>
    <property type="match status" value="1"/>
</dbReference>
<evidence type="ECO:0000259" key="2">
    <source>
        <dbReference type="PROSITE" id="PS50011"/>
    </source>
</evidence>
<dbReference type="EMBL" id="JALLPJ020001258">
    <property type="protein sequence ID" value="KAL3772852.1"/>
    <property type="molecule type" value="Genomic_DNA"/>
</dbReference>
<dbReference type="AlphaFoldDB" id="A0ABD3NDP8"/>
<evidence type="ECO:0000256" key="1">
    <source>
        <dbReference type="SAM" id="MobiDB-lite"/>
    </source>
</evidence>
<dbReference type="PANTHER" id="PTHR44329">
    <property type="entry name" value="SERINE/THREONINE-PROTEIN KINASE TNNI3K-RELATED"/>
    <property type="match status" value="1"/>
</dbReference>
<feature type="region of interest" description="Disordered" evidence="1">
    <location>
        <begin position="164"/>
        <end position="208"/>
    </location>
</feature>
<dbReference type="PROSITE" id="PS50011">
    <property type="entry name" value="PROTEIN_KINASE_DOM"/>
    <property type="match status" value="1"/>
</dbReference>
<organism evidence="3 4">
    <name type="scientific">Cyclotella atomus</name>
    <dbReference type="NCBI Taxonomy" id="382360"/>
    <lineage>
        <taxon>Eukaryota</taxon>
        <taxon>Sar</taxon>
        <taxon>Stramenopiles</taxon>
        <taxon>Ochrophyta</taxon>
        <taxon>Bacillariophyta</taxon>
        <taxon>Coscinodiscophyceae</taxon>
        <taxon>Thalassiosirophycidae</taxon>
        <taxon>Stephanodiscales</taxon>
        <taxon>Stephanodiscaceae</taxon>
        <taxon>Cyclotella</taxon>
    </lineage>
</organism>
<feature type="compositionally biased region" description="Polar residues" evidence="1">
    <location>
        <begin position="175"/>
        <end position="189"/>
    </location>
</feature>
<accession>A0ABD3NDP8</accession>
<feature type="domain" description="Protein kinase" evidence="2">
    <location>
        <begin position="125"/>
        <end position="474"/>
    </location>
</feature>
<comment type="caution">
    <text evidence="3">The sequence shown here is derived from an EMBL/GenBank/DDBJ whole genome shotgun (WGS) entry which is preliminary data.</text>
</comment>
<evidence type="ECO:0000313" key="3">
    <source>
        <dbReference type="EMBL" id="KAL3772852.1"/>
    </source>
</evidence>
<dbReference type="Proteomes" id="UP001530400">
    <property type="component" value="Unassembled WGS sequence"/>
</dbReference>
<dbReference type="InterPro" id="IPR000719">
    <property type="entry name" value="Prot_kinase_dom"/>
</dbReference>
<gene>
    <name evidence="3" type="ORF">ACHAWO_002682</name>
</gene>
<dbReference type="SMART" id="SM00220">
    <property type="entry name" value="S_TKc"/>
    <property type="match status" value="1"/>
</dbReference>
<keyword evidence="4" id="KW-1185">Reference proteome</keyword>
<sequence length="506" mass="56245">MPIEACLVAAEMARLLEYNSDQEEDVSCTEEETNSAELANPVKSRRYSLGSVSSVDEGSVGAWGAGPGLDSMALLDRLGANLTESEMAQVALTRAKESIADSFSYKGRIDRINVDNIPSYIKDQMLLGQHLGKGSFSDVFEVTVTLKEPNASDKVNALLADAAKKSTRSGDNEKSSPFNPISSGSTNDTNGRRRPGRRHSMSSSVCVSSLSNVPESKVTHQSKRMTLALKCLRPRARSNFEHFLVGIEDLIHETAIFSSLEHPNIIKLWGRAGDSASLKLRWDTLQDRIDRWAKDFPNARKNPPSLSQMKVACELSDALSYLHMSNVVYRDLKPANVGFDSGGTLKLFDFGFATKIAPEGEDPDESNDPKLLYDMCGTLRYMAAEVRSGHGYGKEVDVYSFGILLWEMCALKKPFASVKSTEDFKDKVFSKGDRRMIGKYWPEDLKDMIQRCWSHDPTKRPTMQYVKSMLSALVCELKSKPSKELSNSLRGSLRMSFVKIRRVSID</sequence>
<feature type="compositionally biased region" description="Basic and acidic residues" evidence="1">
    <location>
        <begin position="164"/>
        <end position="174"/>
    </location>
</feature>
<reference evidence="3 4" key="1">
    <citation type="submission" date="2024-10" db="EMBL/GenBank/DDBJ databases">
        <title>Updated reference genomes for cyclostephanoid diatoms.</title>
        <authorList>
            <person name="Roberts W.R."/>
            <person name="Alverson A.J."/>
        </authorList>
    </citation>
    <scope>NUCLEOTIDE SEQUENCE [LARGE SCALE GENOMIC DNA]</scope>
    <source>
        <strain evidence="3 4">AJA010-31</strain>
    </source>
</reference>
<dbReference type="InterPro" id="IPR011009">
    <property type="entry name" value="Kinase-like_dom_sf"/>
</dbReference>
<protein>
    <recommendedName>
        <fullName evidence="2">Protein kinase domain-containing protein</fullName>
    </recommendedName>
</protein>